<evidence type="ECO:0000256" key="6">
    <source>
        <dbReference type="SAM" id="MobiDB-lite"/>
    </source>
</evidence>
<gene>
    <name evidence="8" type="ORF">GCM10010961_12630</name>
</gene>
<keyword evidence="9" id="KW-1185">Reference proteome</keyword>
<name>A0A8J3H6Q9_9RHOB</name>
<dbReference type="EMBL" id="BNAP01000003">
    <property type="protein sequence ID" value="GHG85513.1"/>
    <property type="molecule type" value="Genomic_DNA"/>
</dbReference>
<dbReference type="Gene3D" id="2.60.40.4070">
    <property type="match status" value="1"/>
</dbReference>
<dbReference type="Gene3D" id="2.30.30.910">
    <property type="match status" value="1"/>
</dbReference>
<dbReference type="InterPro" id="IPR025965">
    <property type="entry name" value="FlgD/Vpr_Ig-like"/>
</dbReference>
<keyword evidence="3 5" id="KW-1005">Bacterial flagellum biogenesis</keyword>
<evidence type="ECO:0000313" key="8">
    <source>
        <dbReference type="EMBL" id="GHG85513.1"/>
    </source>
</evidence>
<evidence type="ECO:0000256" key="5">
    <source>
        <dbReference type="RuleBase" id="RU362076"/>
    </source>
</evidence>
<evidence type="ECO:0000259" key="7">
    <source>
        <dbReference type="Pfam" id="PF13860"/>
    </source>
</evidence>
<evidence type="ECO:0000313" key="9">
    <source>
        <dbReference type="Proteomes" id="UP000611500"/>
    </source>
</evidence>
<proteinExistence type="inferred from homology"/>
<dbReference type="RefSeq" id="WP_028092558.1">
    <property type="nucleotide sequence ID" value="NZ_BNAP01000003.1"/>
</dbReference>
<feature type="domain" description="FlgD/Vpr Ig-like" evidence="7">
    <location>
        <begin position="112"/>
        <end position="177"/>
    </location>
</feature>
<feature type="region of interest" description="Disordered" evidence="6">
    <location>
        <begin position="1"/>
        <end position="20"/>
    </location>
</feature>
<reference evidence="8" key="2">
    <citation type="submission" date="2020-09" db="EMBL/GenBank/DDBJ databases">
        <authorList>
            <person name="Sun Q."/>
            <person name="Zhou Y."/>
        </authorList>
    </citation>
    <scope>NUCLEOTIDE SEQUENCE</scope>
    <source>
        <strain evidence="8">CGMCC 1.7081</strain>
    </source>
</reference>
<dbReference type="GO" id="GO:0044781">
    <property type="term" value="P:bacterial-type flagellum organization"/>
    <property type="evidence" value="ECO:0007669"/>
    <property type="project" value="UniProtKB-UniRule"/>
</dbReference>
<dbReference type="Pfam" id="PF03963">
    <property type="entry name" value="FlgD"/>
    <property type="match status" value="1"/>
</dbReference>
<evidence type="ECO:0000256" key="1">
    <source>
        <dbReference type="ARBA" id="ARBA00010577"/>
    </source>
</evidence>
<dbReference type="InterPro" id="IPR005648">
    <property type="entry name" value="FlgD"/>
</dbReference>
<evidence type="ECO:0000256" key="3">
    <source>
        <dbReference type="ARBA" id="ARBA00022795"/>
    </source>
</evidence>
<comment type="function">
    <text evidence="4 5">Required for flagellar hook formation. May act as a scaffolding protein.</text>
</comment>
<comment type="caution">
    <text evidence="8">The sequence shown here is derived from an EMBL/GenBank/DDBJ whole genome shotgun (WGS) entry which is preliminary data.</text>
</comment>
<dbReference type="AlphaFoldDB" id="A0A8J3H6Q9"/>
<accession>A0A8J3H6Q9</accession>
<evidence type="ECO:0000256" key="4">
    <source>
        <dbReference type="ARBA" id="ARBA00024746"/>
    </source>
</evidence>
<organism evidence="8 9">
    <name type="scientific">Pseudodonghicola xiamenensis</name>
    <dbReference type="NCBI Taxonomy" id="337702"/>
    <lineage>
        <taxon>Bacteria</taxon>
        <taxon>Pseudomonadati</taxon>
        <taxon>Pseudomonadota</taxon>
        <taxon>Alphaproteobacteria</taxon>
        <taxon>Rhodobacterales</taxon>
        <taxon>Paracoccaceae</taxon>
        <taxon>Pseudodonghicola</taxon>
    </lineage>
</organism>
<comment type="similarity">
    <text evidence="1 5">Belongs to the FlgD family.</text>
</comment>
<dbReference type="Pfam" id="PF13860">
    <property type="entry name" value="FlgD_ig"/>
    <property type="match status" value="1"/>
</dbReference>
<evidence type="ECO:0000256" key="2">
    <source>
        <dbReference type="ARBA" id="ARBA00016013"/>
    </source>
</evidence>
<sequence length="222" mass="23313">MTTVTGTSGTATATASGSTGSLSALSADYTRFLTLLTAQIQNQDPMEPMDSTTFVSQLAQLSQVEQSVKTNSNLETLSSQFSALNAMSGAQMIGRDVTVSSSTAMLEKGGTDAHYLLPTEAASVKIEVYDSLDRVVRTISDLPTGAGELHSIGWDGTDDLGEAVLDGPYRIAVSAADSEGNALEAYSFRKTQVNEVLFSNGGLFYTLSGDETVPSEAVMAIR</sequence>
<protein>
    <recommendedName>
        <fullName evidence="2 5">Basal-body rod modification protein FlgD</fullName>
    </recommendedName>
</protein>
<dbReference type="Proteomes" id="UP000611500">
    <property type="component" value="Unassembled WGS sequence"/>
</dbReference>
<reference evidence="8" key="1">
    <citation type="journal article" date="2014" name="Int. J. Syst. Evol. Microbiol.">
        <title>Complete genome sequence of Corynebacterium casei LMG S-19264T (=DSM 44701T), isolated from a smear-ripened cheese.</title>
        <authorList>
            <consortium name="US DOE Joint Genome Institute (JGI-PGF)"/>
            <person name="Walter F."/>
            <person name="Albersmeier A."/>
            <person name="Kalinowski J."/>
            <person name="Ruckert C."/>
        </authorList>
    </citation>
    <scope>NUCLEOTIDE SEQUENCE</scope>
    <source>
        <strain evidence="8">CGMCC 1.7081</strain>
    </source>
</reference>